<dbReference type="RefSeq" id="WP_138592706.1">
    <property type="nucleotide sequence ID" value="NZ_PNBX01000069.1"/>
</dbReference>
<sequence>MAYSIGTISIQQHSAIITGSNTLFERVAKAQNGDLFYFRMGELDHILQVVEVISDTQIKVSMLDGTAFNPAASANNIGYGLVQNFAATTPAKLAKGLAELQAKWHRRESELTGWFTSTADTYAITNFLGEASAIPTPTKIAELAQVAMTASNDLATMAQEIAANQQSLASVAPRINAFDAVYPQVISANNNVITKHDEIVLTHSEVMAKASDVHAHAEQIAAHKQAVFELKQSVLQATELVSLDKTHSHAAAAICATAQAQTHADVQQVQSDKTHIEQVKNDLNVLGDSLHSSVTNAKQTINEKAHTTEQHINHVSAQISTHADSIKAAITSTAQQFDAKTAKRESNTEQHAHSAIRANNQVIMTHDQVAQTAQQVSTNVAQLTTLKNRAEDAQQQTERHSAQTSLDALHSKANAALCALSINTLAQQNAQQNAKLNTALNAALNNTLTAQQINQLFPV</sequence>
<evidence type="ECO:0000313" key="2">
    <source>
        <dbReference type="EMBL" id="TMO66748.1"/>
    </source>
</evidence>
<accession>A0A5S3V773</accession>
<comment type="caution">
    <text evidence="2">The sequence shown here is derived from an EMBL/GenBank/DDBJ whole genome shotgun (WGS) entry which is preliminary data.</text>
</comment>
<feature type="coiled-coil region" evidence="1">
    <location>
        <begin position="383"/>
        <end position="442"/>
    </location>
</feature>
<evidence type="ECO:0000256" key="1">
    <source>
        <dbReference type="SAM" id="Coils"/>
    </source>
</evidence>
<organism evidence="2 3">
    <name type="scientific">Pseudoalteromonas aurantia</name>
    <dbReference type="NCBI Taxonomy" id="43654"/>
    <lineage>
        <taxon>Bacteria</taxon>
        <taxon>Pseudomonadati</taxon>
        <taxon>Pseudomonadota</taxon>
        <taxon>Gammaproteobacteria</taxon>
        <taxon>Alteromonadales</taxon>
        <taxon>Pseudoalteromonadaceae</taxon>
        <taxon>Pseudoalteromonas</taxon>
    </lineage>
</organism>
<evidence type="ECO:0000313" key="3">
    <source>
        <dbReference type="Proteomes" id="UP000307217"/>
    </source>
</evidence>
<reference evidence="2 3" key="1">
    <citation type="submission" date="2018-01" db="EMBL/GenBank/DDBJ databases">
        <authorList>
            <person name="Paulsen S."/>
            <person name="Gram L.K."/>
        </authorList>
    </citation>
    <scope>NUCLEOTIDE SEQUENCE [LARGE SCALE GENOMIC DNA]</scope>
    <source>
        <strain evidence="2 3">S3790</strain>
    </source>
</reference>
<dbReference type="Proteomes" id="UP000307217">
    <property type="component" value="Unassembled WGS sequence"/>
</dbReference>
<name>A0A5S3V773_9GAMM</name>
<proteinExistence type="predicted"/>
<protein>
    <submittedName>
        <fullName evidence="2">Uncharacterized protein</fullName>
    </submittedName>
</protein>
<dbReference type="AlphaFoldDB" id="A0A5S3V773"/>
<reference evidence="3" key="2">
    <citation type="submission" date="2019-06" db="EMBL/GenBank/DDBJ databases">
        <title>Co-occurence of chitin degradation, pigmentation and bioactivity in marine Pseudoalteromonas.</title>
        <authorList>
            <person name="Sonnenschein E.C."/>
            <person name="Bech P.K."/>
        </authorList>
    </citation>
    <scope>NUCLEOTIDE SEQUENCE [LARGE SCALE GENOMIC DNA]</scope>
    <source>
        <strain evidence="3">S3790</strain>
    </source>
</reference>
<dbReference type="OrthoDB" id="6316290at2"/>
<gene>
    <name evidence="2" type="ORF">CWC19_15530</name>
</gene>
<dbReference type="EMBL" id="PNBX01000069">
    <property type="protein sequence ID" value="TMO66748.1"/>
    <property type="molecule type" value="Genomic_DNA"/>
</dbReference>
<keyword evidence="1" id="KW-0175">Coiled coil</keyword>